<dbReference type="PANTHER" id="PTHR33375:SF1">
    <property type="entry name" value="CHROMOSOME-PARTITIONING PROTEIN PARB-RELATED"/>
    <property type="match status" value="1"/>
</dbReference>
<evidence type="ECO:0000313" key="2">
    <source>
        <dbReference type="EMBL" id="KKL47474.1"/>
    </source>
</evidence>
<proteinExistence type="predicted"/>
<organism evidence="2">
    <name type="scientific">marine sediment metagenome</name>
    <dbReference type="NCBI Taxonomy" id="412755"/>
    <lineage>
        <taxon>unclassified sequences</taxon>
        <taxon>metagenomes</taxon>
        <taxon>ecological metagenomes</taxon>
    </lineage>
</organism>
<gene>
    <name evidence="2" type="ORF">LCGC14_2335150</name>
</gene>
<dbReference type="AlphaFoldDB" id="A0A0F9CEI6"/>
<dbReference type="GO" id="GO:0007059">
    <property type="term" value="P:chromosome segregation"/>
    <property type="evidence" value="ECO:0007669"/>
    <property type="project" value="TreeGrafter"/>
</dbReference>
<dbReference type="SUPFAM" id="SSF110849">
    <property type="entry name" value="ParB/Sulfiredoxin"/>
    <property type="match status" value="1"/>
</dbReference>
<dbReference type="GO" id="GO:0005694">
    <property type="term" value="C:chromosome"/>
    <property type="evidence" value="ECO:0007669"/>
    <property type="project" value="TreeGrafter"/>
</dbReference>
<reference evidence="2" key="1">
    <citation type="journal article" date="2015" name="Nature">
        <title>Complex archaea that bridge the gap between prokaryotes and eukaryotes.</title>
        <authorList>
            <person name="Spang A."/>
            <person name="Saw J.H."/>
            <person name="Jorgensen S.L."/>
            <person name="Zaremba-Niedzwiedzka K."/>
            <person name="Martijn J."/>
            <person name="Lind A.E."/>
            <person name="van Eijk R."/>
            <person name="Schleper C."/>
            <person name="Guy L."/>
            <person name="Ettema T.J."/>
        </authorList>
    </citation>
    <scope>NUCLEOTIDE SEQUENCE</scope>
</reference>
<accession>A0A0F9CEI6</accession>
<dbReference type="Pfam" id="PF02195">
    <property type="entry name" value="ParB_N"/>
    <property type="match status" value="1"/>
</dbReference>
<dbReference type="EMBL" id="LAZR01033650">
    <property type="protein sequence ID" value="KKL47474.1"/>
    <property type="molecule type" value="Genomic_DNA"/>
</dbReference>
<dbReference type="InterPro" id="IPR003115">
    <property type="entry name" value="ParB_N"/>
</dbReference>
<dbReference type="InterPro" id="IPR050336">
    <property type="entry name" value="Chromosome_partition/occlusion"/>
</dbReference>
<sequence length="89" mass="10469">MENKYSTVFEVDLEDIKPWKFVMRSKEDFTKEALSELMESITVHGVFSPIHLNDNYTIIDGHRVFYSCKHLGMKSIPCIFHPDCNDDRQ</sequence>
<evidence type="ECO:0000259" key="1">
    <source>
        <dbReference type="SMART" id="SM00470"/>
    </source>
</evidence>
<name>A0A0F9CEI6_9ZZZZ</name>
<dbReference type="SMART" id="SM00470">
    <property type="entry name" value="ParB"/>
    <property type="match status" value="1"/>
</dbReference>
<dbReference type="InterPro" id="IPR036086">
    <property type="entry name" value="ParB/Sulfiredoxin_sf"/>
</dbReference>
<comment type="caution">
    <text evidence="2">The sequence shown here is derived from an EMBL/GenBank/DDBJ whole genome shotgun (WGS) entry which is preliminary data.</text>
</comment>
<dbReference type="Gene3D" id="3.90.1530.10">
    <property type="entry name" value="Conserved hypothetical protein from pyrococcus furiosus pfu- 392566-001, ParB domain"/>
    <property type="match status" value="1"/>
</dbReference>
<feature type="non-terminal residue" evidence="2">
    <location>
        <position position="89"/>
    </location>
</feature>
<dbReference type="PANTHER" id="PTHR33375">
    <property type="entry name" value="CHROMOSOME-PARTITIONING PROTEIN PARB-RELATED"/>
    <property type="match status" value="1"/>
</dbReference>
<feature type="domain" description="ParB-like N-terminal" evidence="1">
    <location>
        <begin position="9"/>
        <end position="86"/>
    </location>
</feature>
<protein>
    <recommendedName>
        <fullName evidence="1">ParB-like N-terminal domain-containing protein</fullName>
    </recommendedName>
</protein>